<evidence type="ECO:0000256" key="1">
    <source>
        <dbReference type="SAM" id="Phobius"/>
    </source>
</evidence>
<reference evidence="3" key="1">
    <citation type="submission" date="2016-05" db="EMBL/GenBank/DDBJ databases">
        <title>Comparative genomics of biotechnologically important yeasts.</title>
        <authorList>
            <consortium name="DOE Joint Genome Institute"/>
            <person name="Riley R."/>
            <person name="Haridas S."/>
            <person name="Wolfe K.H."/>
            <person name="Lopes M.R."/>
            <person name="Hittinger C.T."/>
            <person name="Goker M."/>
            <person name="Salamov A."/>
            <person name="Wisecaver J."/>
            <person name="Long T.M."/>
            <person name="Aerts A.L."/>
            <person name="Barry K."/>
            <person name="Choi C."/>
            <person name="Clum A."/>
            <person name="Coughlan A.Y."/>
            <person name="Deshpande S."/>
            <person name="Douglass A.P."/>
            <person name="Hanson S.J."/>
            <person name="Klenk H.-P."/>
            <person name="Labutti K."/>
            <person name="Lapidus A."/>
            <person name="Lindquist E."/>
            <person name="Lipzen A."/>
            <person name="Meier-Kolthoff J.P."/>
            <person name="Ohm R.A."/>
            <person name="Otillar R.P."/>
            <person name="Pangilinan J."/>
            <person name="Peng Y."/>
            <person name="Rokas A."/>
            <person name="Rosa C.A."/>
            <person name="Scheuner C."/>
            <person name="Sibirny A.A."/>
            <person name="Slot J.C."/>
            <person name="Stielow J.B."/>
            <person name="Sun H."/>
            <person name="Kurtzman C.P."/>
            <person name="Blackwell M."/>
            <person name="Grigoriev I.V."/>
            <person name="Jeffries T.W."/>
        </authorList>
    </citation>
    <scope>NUCLEOTIDE SEQUENCE [LARGE SCALE GENOMIC DNA]</scope>
    <source>
        <strain evidence="3">NRRL Y-12698</strain>
    </source>
</reference>
<dbReference type="AlphaFoldDB" id="A0A1E3QKR1"/>
<dbReference type="EMBL" id="KV454436">
    <property type="protein sequence ID" value="ODQ78240.1"/>
    <property type="molecule type" value="Genomic_DNA"/>
</dbReference>
<dbReference type="RefSeq" id="XP_018983568.1">
    <property type="nucleotide sequence ID" value="XM_019130702.1"/>
</dbReference>
<dbReference type="OrthoDB" id="4084551at2759"/>
<organism evidence="2 3">
    <name type="scientific">Babjeviella inositovora NRRL Y-12698</name>
    <dbReference type="NCBI Taxonomy" id="984486"/>
    <lineage>
        <taxon>Eukaryota</taxon>
        <taxon>Fungi</taxon>
        <taxon>Dikarya</taxon>
        <taxon>Ascomycota</taxon>
        <taxon>Saccharomycotina</taxon>
        <taxon>Pichiomycetes</taxon>
        <taxon>Serinales incertae sedis</taxon>
        <taxon>Babjeviella</taxon>
    </lineage>
</organism>
<feature type="transmembrane region" description="Helical" evidence="1">
    <location>
        <begin position="309"/>
        <end position="331"/>
    </location>
</feature>
<feature type="non-terminal residue" evidence="2">
    <location>
        <position position="1"/>
    </location>
</feature>
<accession>A0A1E3QKR1</accession>
<keyword evidence="1" id="KW-1133">Transmembrane helix</keyword>
<keyword evidence="1" id="KW-0812">Transmembrane</keyword>
<gene>
    <name evidence="2" type="ORF">BABINDRAFT_16995</name>
</gene>
<sequence>LEKRAKKVIDRRTTTTSTTEALQAWRRTIYDTVVELVHPTVVAGVTFSAKPPATTDAMAFWVSLNKDGTPKTIKPKNKGGIIKNSSPGYSTWFQTPMTTTLSFEEVKAHNMLPDEKHVEVSYTPEDETYVLLIPIIRCTPERYFKKGVAKNVVSAPFCTPQQDVQWRTEKTYFLTWYSKFFNTDVTNVRVHLAYITETRSEKGMAKRGIIDHKDADVEDRPMTGIASAFYSSSWVRNQDGIIPIYIDEKWLVNTYSYSKVIIGIQPDDMSDEDFDFHTNSIKVNISKTAKVAKNPKGVLKEENNSGDDVYYIIMALPTVVILAALGMYVFLWMTKGDRDLSHLKKYRGKFQKVGRNKKYDKLPQFE</sequence>
<dbReference type="Pfam" id="PF14610">
    <property type="entry name" value="Psg1"/>
    <property type="match status" value="1"/>
</dbReference>
<dbReference type="InterPro" id="IPR028000">
    <property type="entry name" value="Pma1"/>
</dbReference>
<proteinExistence type="predicted"/>
<keyword evidence="1" id="KW-0472">Membrane</keyword>
<name>A0A1E3QKR1_9ASCO</name>
<feature type="non-terminal residue" evidence="2">
    <location>
        <position position="366"/>
    </location>
</feature>
<protein>
    <submittedName>
        <fullName evidence="2">Uncharacterized protein</fullName>
    </submittedName>
</protein>
<dbReference type="GeneID" id="30148555"/>
<dbReference type="Proteomes" id="UP000094336">
    <property type="component" value="Unassembled WGS sequence"/>
</dbReference>
<keyword evidence="3" id="KW-1185">Reference proteome</keyword>
<evidence type="ECO:0000313" key="3">
    <source>
        <dbReference type="Proteomes" id="UP000094336"/>
    </source>
</evidence>
<evidence type="ECO:0000313" key="2">
    <source>
        <dbReference type="EMBL" id="ODQ78240.1"/>
    </source>
</evidence>